<dbReference type="InterPro" id="IPR025110">
    <property type="entry name" value="AMP-bd_C"/>
</dbReference>
<evidence type="ECO:0000259" key="4">
    <source>
        <dbReference type="Pfam" id="PF13193"/>
    </source>
</evidence>
<dbReference type="GO" id="GO:0031956">
    <property type="term" value="F:medium-chain fatty acid-CoA ligase activity"/>
    <property type="evidence" value="ECO:0007669"/>
    <property type="project" value="TreeGrafter"/>
</dbReference>
<dbReference type="InterPro" id="IPR045851">
    <property type="entry name" value="AMP-bd_C_sf"/>
</dbReference>
<sequence length="523" mass="56502">MTRDDDWEPTTLHAVLDRGIATYGASNVAFSYVDEQRDLTLGELRADAERWAVALAAAGVDHGDRVAVLLQGHSTWPTLQVACSRLGAVLVGVNTRYRSHEIDHLMTVMQPSVVVSGPTWRDIPFVRLIDESVQRLLPDGRLAAAPVRVTIGADGEGAFVPAEEFLAGAAGQALAEREVTPDDIALIQFTSGSTGAPKGVRLSHDAVLRPAHQTIRAMNWTLDDVVYSALPFYHVGGSVFTGPVAVLSGARMVVPDTFGAREAVEHNVTWRCNGHQGHAAMYTMFLDAAREAGALSDLRIEKAWAVAPPSVLRRIAAELRTDGVVSLYGMSEHPLSTICGLDEPLAKRFETVGRPAPDVELRIDADGPDGVGEIQLRGPAVMSGYHEDEAATRDAFTPDGWLHTGDLGTWDPDGYVVFAGRLKDMLKPGGENVSAQEVEEFLMLHPGVVNVAVFGVPDDRLGEAPVAVVQARSDADLTQEDLLEFCRDRIAGFKTPKRIHLVPELPLLPNGKLDKVSLRSEFS</sequence>
<dbReference type="InterPro" id="IPR000873">
    <property type="entry name" value="AMP-dep_synth/lig_dom"/>
</dbReference>
<proteinExistence type="inferred from homology"/>
<dbReference type="OrthoDB" id="9803968at2"/>
<feature type="domain" description="AMP-binding enzyme C-terminal" evidence="4">
    <location>
        <begin position="437"/>
        <end position="512"/>
    </location>
</feature>
<keyword evidence="2" id="KW-0436">Ligase</keyword>
<dbReference type="PROSITE" id="PS00455">
    <property type="entry name" value="AMP_BINDING"/>
    <property type="match status" value="1"/>
</dbReference>
<dbReference type="AlphaFoldDB" id="A0A1I1ZT51"/>
<dbReference type="GO" id="GO:0006631">
    <property type="term" value="P:fatty acid metabolic process"/>
    <property type="evidence" value="ECO:0007669"/>
    <property type="project" value="TreeGrafter"/>
</dbReference>
<evidence type="ECO:0000256" key="1">
    <source>
        <dbReference type="ARBA" id="ARBA00006432"/>
    </source>
</evidence>
<accession>A0A1I1ZT51</accession>
<evidence type="ECO:0000313" key="6">
    <source>
        <dbReference type="Proteomes" id="UP000198589"/>
    </source>
</evidence>
<dbReference type="Pfam" id="PF00501">
    <property type="entry name" value="AMP-binding"/>
    <property type="match status" value="1"/>
</dbReference>
<dbReference type="EMBL" id="FOND01000003">
    <property type="protein sequence ID" value="SFE34806.1"/>
    <property type="molecule type" value="Genomic_DNA"/>
</dbReference>
<reference evidence="6" key="1">
    <citation type="submission" date="2016-10" db="EMBL/GenBank/DDBJ databases">
        <authorList>
            <person name="Varghese N."/>
            <person name="Submissions S."/>
        </authorList>
    </citation>
    <scope>NUCLEOTIDE SEQUENCE [LARGE SCALE GENOMIC DNA]</scope>
    <source>
        <strain evidence="6">DSM 46838</strain>
    </source>
</reference>
<dbReference type="RefSeq" id="WP_092195698.1">
    <property type="nucleotide sequence ID" value="NZ_FOND01000003.1"/>
</dbReference>
<dbReference type="InterPro" id="IPR042099">
    <property type="entry name" value="ANL_N_sf"/>
</dbReference>
<dbReference type="InterPro" id="IPR020845">
    <property type="entry name" value="AMP-binding_CS"/>
</dbReference>
<gene>
    <name evidence="5" type="ORF">SAMN05216574_103137</name>
</gene>
<dbReference type="STRING" id="1798228.SAMN05216574_103137"/>
<organism evidence="5 6">
    <name type="scientific">Blastococcus tunisiensis</name>
    <dbReference type="NCBI Taxonomy" id="1798228"/>
    <lineage>
        <taxon>Bacteria</taxon>
        <taxon>Bacillati</taxon>
        <taxon>Actinomycetota</taxon>
        <taxon>Actinomycetes</taxon>
        <taxon>Geodermatophilales</taxon>
        <taxon>Geodermatophilaceae</taxon>
        <taxon>Blastococcus</taxon>
    </lineage>
</organism>
<dbReference type="PANTHER" id="PTHR43201">
    <property type="entry name" value="ACYL-COA SYNTHETASE"/>
    <property type="match status" value="1"/>
</dbReference>
<evidence type="ECO:0000259" key="3">
    <source>
        <dbReference type="Pfam" id="PF00501"/>
    </source>
</evidence>
<evidence type="ECO:0000256" key="2">
    <source>
        <dbReference type="ARBA" id="ARBA00022598"/>
    </source>
</evidence>
<protein>
    <submittedName>
        <fullName evidence="5">Fatty-acyl-CoA synthase</fullName>
    </submittedName>
</protein>
<dbReference type="Gene3D" id="3.30.300.30">
    <property type="match status" value="1"/>
</dbReference>
<dbReference type="PANTHER" id="PTHR43201:SF5">
    <property type="entry name" value="MEDIUM-CHAIN ACYL-COA LIGASE ACSF2, MITOCHONDRIAL"/>
    <property type="match status" value="1"/>
</dbReference>
<dbReference type="Proteomes" id="UP000198589">
    <property type="component" value="Unassembled WGS sequence"/>
</dbReference>
<dbReference type="Pfam" id="PF13193">
    <property type="entry name" value="AMP-binding_C"/>
    <property type="match status" value="1"/>
</dbReference>
<comment type="similarity">
    <text evidence="1">Belongs to the ATP-dependent AMP-binding enzyme family.</text>
</comment>
<evidence type="ECO:0000313" key="5">
    <source>
        <dbReference type="EMBL" id="SFE34806.1"/>
    </source>
</evidence>
<dbReference type="SUPFAM" id="SSF56801">
    <property type="entry name" value="Acetyl-CoA synthetase-like"/>
    <property type="match status" value="1"/>
</dbReference>
<keyword evidence="6" id="KW-1185">Reference proteome</keyword>
<name>A0A1I1ZT51_9ACTN</name>
<feature type="domain" description="AMP-dependent synthetase/ligase" evidence="3">
    <location>
        <begin position="26"/>
        <end position="386"/>
    </location>
</feature>
<dbReference type="Gene3D" id="3.40.50.12780">
    <property type="entry name" value="N-terminal domain of ligase-like"/>
    <property type="match status" value="1"/>
</dbReference>